<evidence type="ECO:0000313" key="3">
    <source>
        <dbReference type="EMBL" id="CAG5068954.1"/>
    </source>
</evidence>
<protein>
    <recommendedName>
        <fullName evidence="2">DUF6298 domain-containing protein</fullName>
    </recommendedName>
</protein>
<accession>A0ABM8UNB9</accession>
<feature type="compositionally biased region" description="Basic and acidic residues" evidence="1">
    <location>
        <begin position="565"/>
        <end position="583"/>
    </location>
</feature>
<proteinExistence type="predicted"/>
<dbReference type="Gene3D" id="2.160.20.10">
    <property type="entry name" value="Single-stranded right-handed beta-helix, Pectin lyase-like"/>
    <property type="match status" value="2"/>
</dbReference>
<dbReference type="InterPro" id="IPR046265">
    <property type="entry name" value="DUF6298"/>
</dbReference>
<comment type="caution">
    <text evidence="3">The sequence shown here is derived from an EMBL/GenBank/DDBJ whole genome shotgun (WGS) entry which is preliminary data.</text>
</comment>
<feature type="domain" description="DUF6298" evidence="2">
    <location>
        <begin position="474"/>
        <end position="984"/>
    </location>
</feature>
<feature type="compositionally biased region" description="Basic and acidic residues" evidence="1">
    <location>
        <begin position="548"/>
        <end position="559"/>
    </location>
</feature>
<evidence type="ECO:0000256" key="1">
    <source>
        <dbReference type="SAM" id="MobiDB-lite"/>
    </source>
</evidence>
<evidence type="ECO:0000313" key="4">
    <source>
        <dbReference type="Proteomes" id="UP000679725"/>
    </source>
</evidence>
<reference evidence="3 4" key="1">
    <citation type="submission" date="2021-04" db="EMBL/GenBank/DDBJ databases">
        <authorList>
            <person name="Rodrigo-Torres L."/>
            <person name="Arahal R. D."/>
            <person name="Lucena T."/>
        </authorList>
    </citation>
    <scope>NUCLEOTIDE SEQUENCE [LARGE SCALE GENOMIC DNA]</scope>
    <source>
        <strain evidence="3 4">CECT 9623</strain>
    </source>
</reference>
<gene>
    <name evidence="3" type="ORF">DYBT9623_01687</name>
</gene>
<feature type="region of interest" description="Disordered" evidence="1">
    <location>
        <begin position="548"/>
        <end position="597"/>
    </location>
</feature>
<keyword evidence="4" id="KW-1185">Reference proteome</keyword>
<dbReference type="InterPro" id="IPR011050">
    <property type="entry name" value="Pectin_lyase_fold/virulence"/>
</dbReference>
<dbReference type="InterPro" id="IPR012334">
    <property type="entry name" value="Pectin_lyas_fold"/>
</dbReference>
<dbReference type="EMBL" id="CAJRAU010000002">
    <property type="protein sequence ID" value="CAG5068954.1"/>
    <property type="molecule type" value="Genomic_DNA"/>
</dbReference>
<dbReference type="SUPFAM" id="SSF51126">
    <property type="entry name" value="Pectin lyase-like"/>
    <property type="match status" value="1"/>
</dbReference>
<name>A0ABM8UNB9_9BACT</name>
<organism evidence="3 4">
    <name type="scientific">Dyadobacter linearis</name>
    <dbReference type="NCBI Taxonomy" id="2823330"/>
    <lineage>
        <taxon>Bacteria</taxon>
        <taxon>Pseudomonadati</taxon>
        <taxon>Bacteroidota</taxon>
        <taxon>Cytophagia</taxon>
        <taxon>Cytophagales</taxon>
        <taxon>Spirosomataceae</taxon>
        <taxon>Dyadobacter</taxon>
    </lineage>
</organism>
<dbReference type="Pfam" id="PF19815">
    <property type="entry name" value="DUF6298"/>
    <property type="match status" value="1"/>
</dbReference>
<sequence length="1067" mass="120027">MIGLNTALFITGLYFLLVTCCLGQKKEQPVSPLSLGQDNRLIYKPDSLGNRIVDFSHCGYQGGNSAIPEVGAKVFVKNEPGDATLRIQEAIDFVGNLPVDKEGFRGAVLLEKGVYQINGSLTIRQSGVVLRGSGAGKEGTVLLGTGTTRETVIRVFGKNDAQPGVKSEVANEYVPVNATVFHIKNASGIKTGDRIRIRRPSTKEWIKLLKMEEFGGETGWLGWKPGQRDIVWDRIVKSVSGNEITIDAPITTALDAKLGIASVETYKWNGRISQIGIENLTIDSEFDPQNPKDEDHRWMGITFENTENAWVRQVNFKHLAGSAVALFETTSKITVEDCQSTEPVSEIGGQRRYTFFTQGQQTLFQRCYAEFGYHDFSVGFVSPGPNAFVQCESHLPHSFSGAIDSWASGVLFDNVNIDGNALRLSNRGQDGQGAGWTAANSVLWQCSASRVENFSPPGAVNYAFGIWSQFAGDGYWENNNEHIQPRSLYYAQLSERIGKEALTRAFLIPKESEASSPTIEQAAKLAANSFKPALQLKDWIDFLGKREEGRKEEGRKEEREEREEREEGRKGRKEEREEKEKGRKNGPLRPLTPFPPLTSPLTIKNGLLVRDGTLVTGARQEVPWWRGSTRAYDVKSAKPHITRFVPGRYGAGLTDVLDEMTDSLVAKNVSVLDHNYGLWYDRRRDDHERTRRMDAEVWAPFYEQPFARGGQGSAWDNLSKYDLTKYNAWYWDRLQQFATLADQKGLILFHQNYFQHNILEAGAHYADFPWRSANNINNTGFPEPPPYAGDKRIFMADQFYDIADPARRELHRAYIRKCLDNFSENNSVIQFVSAEYTGPLDFVKFWLDVIAEWEREKGRNVLVALSTTKDVQDAILAENKYRNIVDIIDIRYWQMREDGTFYAPEGGKNLAPRQHARIQKSGKVSFESVYQSVLEYRKKYPEKPVLYNADGADRFGWAVMLAGGSISAFPKTIDVKMLAQIADMRPVEHSGQMIFELEIKGDSKVIYTEKPAPLQINLSDFKGNFKLRKIDPVSGQYLGKEEIIKGGKVILVALSGNAPVVLWISKK</sequence>
<dbReference type="Proteomes" id="UP000679725">
    <property type="component" value="Unassembled WGS sequence"/>
</dbReference>
<evidence type="ECO:0000259" key="2">
    <source>
        <dbReference type="Pfam" id="PF19815"/>
    </source>
</evidence>